<dbReference type="EMBL" id="AFMF02000038">
    <property type="protein sequence ID" value="EMM93308.1"/>
    <property type="molecule type" value="Genomic_DNA"/>
</dbReference>
<gene>
    <name evidence="1" type="ORF">LEP1GSC158_4540</name>
</gene>
<name>M6H7L5_LEPIR</name>
<reference evidence="1 2" key="1">
    <citation type="submission" date="2013-01" db="EMBL/GenBank/DDBJ databases">
        <authorList>
            <person name="Harkins D.M."/>
            <person name="Durkin A.S."/>
            <person name="Brinkac L.M."/>
            <person name="Haft D.H."/>
            <person name="Selengut J.D."/>
            <person name="Sanka R."/>
            <person name="DePew J."/>
            <person name="Purushe J."/>
            <person name="Tulsiani S.M."/>
            <person name="Graham G.C."/>
            <person name="Burns M.-A."/>
            <person name="Dohnt M.F."/>
            <person name="Smythe L.D."/>
            <person name="McKay D.B."/>
            <person name="Craig S.B."/>
            <person name="Vinetz J.M."/>
            <person name="Sutton G.G."/>
            <person name="Nierman W.C."/>
            <person name="Fouts D.E."/>
        </authorList>
    </citation>
    <scope>NUCLEOTIDE SEQUENCE [LARGE SCALE GENOMIC DNA]</scope>
    <source>
        <strain evidence="1 2">LT2156</strain>
    </source>
</reference>
<evidence type="ECO:0000313" key="2">
    <source>
        <dbReference type="Proteomes" id="UP000012089"/>
    </source>
</evidence>
<organism evidence="1 2">
    <name type="scientific">Leptospira interrogans serovar Zanoni str. LT2156</name>
    <dbReference type="NCBI Taxonomy" id="1001601"/>
    <lineage>
        <taxon>Bacteria</taxon>
        <taxon>Pseudomonadati</taxon>
        <taxon>Spirochaetota</taxon>
        <taxon>Spirochaetia</taxon>
        <taxon>Leptospirales</taxon>
        <taxon>Leptospiraceae</taxon>
        <taxon>Leptospira</taxon>
    </lineage>
</organism>
<proteinExistence type="predicted"/>
<sequence>MKKLDRKKNPIRAGMNVPITNPVSNRVKIPIKIPKAGPLNKMKAQNIKNGVSASPGKIIFIVF</sequence>
<accession>M6H7L5</accession>
<comment type="caution">
    <text evidence="1">The sequence shown here is derived from an EMBL/GenBank/DDBJ whole genome shotgun (WGS) entry which is preliminary data.</text>
</comment>
<evidence type="ECO:0000313" key="1">
    <source>
        <dbReference type="EMBL" id="EMM93308.1"/>
    </source>
</evidence>
<dbReference type="AlphaFoldDB" id="M6H7L5"/>
<dbReference type="Proteomes" id="UP000012089">
    <property type="component" value="Unassembled WGS sequence"/>
</dbReference>
<protein>
    <submittedName>
        <fullName evidence="1">Uncharacterized protein</fullName>
    </submittedName>
</protein>